<dbReference type="Gene3D" id="3.40.50.1820">
    <property type="entry name" value="alpha/beta hydrolase"/>
    <property type="match status" value="1"/>
</dbReference>
<protein>
    <recommendedName>
        <fullName evidence="1">1-alkyl-2-acetylglycerophosphocholine esterase</fullName>
        <ecNumber evidence="1">3.1.1.47</ecNumber>
    </recommendedName>
</protein>
<evidence type="ECO:0000256" key="5">
    <source>
        <dbReference type="SAM" id="SignalP"/>
    </source>
</evidence>
<comment type="caution">
    <text evidence="6">The sequence shown here is derived from an EMBL/GenBank/DDBJ whole genome shotgun (WGS) entry which is preliminary data.</text>
</comment>
<dbReference type="PANTHER" id="PTHR10272">
    <property type="entry name" value="PLATELET-ACTIVATING FACTOR ACETYLHYDROLASE"/>
    <property type="match status" value="1"/>
</dbReference>
<evidence type="ECO:0000313" key="6">
    <source>
        <dbReference type="EMBL" id="KAL1593861.1"/>
    </source>
</evidence>
<dbReference type="PANTHER" id="PTHR10272:SF0">
    <property type="entry name" value="PLATELET-ACTIVATING FACTOR ACETYLHYDROLASE"/>
    <property type="match status" value="1"/>
</dbReference>
<keyword evidence="5" id="KW-0732">Signal</keyword>
<dbReference type="Proteomes" id="UP001521785">
    <property type="component" value="Unassembled WGS sequence"/>
</dbReference>
<keyword evidence="4" id="KW-0443">Lipid metabolism</keyword>
<feature type="signal peptide" evidence="5">
    <location>
        <begin position="1"/>
        <end position="27"/>
    </location>
</feature>
<reference evidence="6 7" key="1">
    <citation type="submission" date="2024-02" db="EMBL/GenBank/DDBJ databases">
        <title>De novo assembly and annotation of 12 fungi associated with fruit tree decline syndrome in Ontario, Canada.</title>
        <authorList>
            <person name="Sulman M."/>
            <person name="Ellouze W."/>
            <person name="Ilyukhin E."/>
        </authorList>
    </citation>
    <scope>NUCLEOTIDE SEQUENCE [LARGE SCALE GENOMIC DNA]</scope>
    <source>
        <strain evidence="6 7">M42-189</strain>
    </source>
</reference>
<organism evidence="6 7">
    <name type="scientific">Paraconiothyrium brasiliense</name>
    <dbReference type="NCBI Taxonomy" id="300254"/>
    <lineage>
        <taxon>Eukaryota</taxon>
        <taxon>Fungi</taxon>
        <taxon>Dikarya</taxon>
        <taxon>Ascomycota</taxon>
        <taxon>Pezizomycotina</taxon>
        <taxon>Dothideomycetes</taxon>
        <taxon>Pleosporomycetidae</taxon>
        <taxon>Pleosporales</taxon>
        <taxon>Massarineae</taxon>
        <taxon>Didymosphaeriaceae</taxon>
        <taxon>Paraconiothyrium</taxon>
    </lineage>
</organism>
<gene>
    <name evidence="6" type="ORF">SLS60_010594</name>
</gene>
<proteinExistence type="predicted"/>
<evidence type="ECO:0000256" key="2">
    <source>
        <dbReference type="ARBA" id="ARBA00022801"/>
    </source>
</evidence>
<accession>A0ABR3QNY1</accession>
<sequence length="405" mass="44897">MLRTLNLAQRTMKLPKLFASLLPLCLSAPATRLSVPSGPYNVGFTQHIFNHTTPNDPTPGPGNIFLTSIYYPTRSTPLPNTSVPYFDPTSAVIWGDVFNILASDLMSLETTLQWQAPLLSEEEDIEKVKSWPTLVFSPGGGMNAGYFTSLLSDIASRGYTVLSLDHPGEAPYLQLPYGNPGVVGWDIYMPYTDSLIVEMYEYRRAEMLALLGPDGFPALVELYGAYFNTQEFGAFGHSIGAATATGAMDRLDSIVAGFNIDGGLFGDSVNASMIGRPYFMTMNPNHFASDPDTWIPFTERYANESKKEGGWLDWTTVEGSAHLAFSDISLWVELLPKIENATEKVNLGNVTGTRMDEILKKYVRSFWEWVSCGQYDEKLLDGEEEAWPEVVFNAKIRSNEHGTEV</sequence>
<dbReference type="EMBL" id="JAKJXO020000018">
    <property type="protein sequence ID" value="KAL1593861.1"/>
    <property type="molecule type" value="Genomic_DNA"/>
</dbReference>
<evidence type="ECO:0000256" key="4">
    <source>
        <dbReference type="ARBA" id="ARBA00023098"/>
    </source>
</evidence>
<dbReference type="InterPro" id="IPR029058">
    <property type="entry name" value="AB_hydrolase_fold"/>
</dbReference>
<dbReference type="SUPFAM" id="SSF53474">
    <property type="entry name" value="alpha/beta-Hydrolases"/>
    <property type="match status" value="1"/>
</dbReference>
<feature type="chain" id="PRO_5047208135" description="1-alkyl-2-acetylglycerophosphocholine esterase" evidence="5">
    <location>
        <begin position="28"/>
        <end position="405"/>
    </location>
</feature>
<evidence type="ECO:0000256" key="1">
    <source>
        <dbReference type="ARBA" id="ARBA00013201"/>
    </source>
</evidence>
<keyword evidence="2" id="KW-0378">Hydrolase</keyword>
<keyword evidence="7" id="KW-1185">Reference proteome</keyword>
<dbReference type="EC" id="3.1.1.47" evidence="1"/>
<evidence type="ECO:0000313" key="7">
    <source>
        <dbReference type="Proteomes" id="UP001521785"/>
    </source>
</evidence>
<name>A0ABR3QNY1_9PLEO</name>
<evidence type="ECO:0000256" key="3">
    <source>
        <dbReference type="ARBA" id="ARBA00022963"/>
    </source>
</evidence>
<keyword evidence="3" id="KW-0442">Lipid degradation</keyword>